<evidence type="ECO:0000259" key="2">
    <source>
        <dbReference type="PROSITE" id="PS51704"/>
    </source>
</evidence>
<dbReference type="PANTHER" id="PTHR46211:SF1">
    <property type="entry name" value="GLYCEROPHOSPHODIESTER PHOSPHODIESTERASE, CYTOPLASMIC"/>
    <property type="match status" value="1"/>
</dbReference>
<reference evidence="4" key="1">
    <citation type="journal article" date="2019" name="Int. J. Syst. Evol. Microbiol.">
        <title>The Global Catalogue of Microorganisms (GCM) 10K type strain sequencing project: providing services to taxonomists for standard genome sequencing and annotation.</title>
        <authorList>
            <consortium name="The Broad Institute Genomics Platform"/>
            <consortium name="The Broad Institute Genome Sequencing Center for Infectious Disease"/>
            <person name="Wu L."/>
            <person name="Ma J."/>
        </authorList>
    </citation>
    <scope>NUCLEOTIDE SEQUENCE [LARGE SCALE GENOMIC DNA]</scope>
    <source>
        <strain evidence="4">JCM 10367</strain>
    </source>
</reference>
<dbReference type="EMBL" id="BAAAGU010000033">
    <property type="protein sequence ID" value="GAA0652826.1"/>
    <property type="molecule type" value="Genomic_DNA"/>
</dbReference>
<dbReference type="Proteomes" id="UP001500724">
    <property type="component" value="Unassembled WGS sequence"/>
</dbReference>
<accession>A0ABP3SML4</accession>
<sequence length="258" mass="27915">MRPPEAEALRLRPSSGPAVSAHQGGSERTAPATREAYEDAVAAGADYAELDVRRTADGVFVVHHDARVCGDGPPLSTLTHAELCARAGRPVPVVEEILQLIAGRLLAHLDLKETGHERELIDRAVALLGPDGFVATTLEDRSVAAITAAFPGVRTGLSLGRDRRDVPRGRLLATRLGRAAAHAPGARLRRRRDRRAPPAARAGVLREAARHGLFTMVWTVNDDPLMRTFLADPRVDVLITDRPRRALQLRAHTRTPTG</sequence>
<proteinExistence type="predicted"/>
<dbReference type="SUPFAM" id="SSF51695">
    <property type="entry name" value="PLC-like phosphodiesterases"/>
    <property type="match status" value="1"/>
</dbReference>
<protein>
    <recommendedName>
        <fullName evidence="2">GP-PDE domain-containing protein</fullName>
    </recommendedName>
</protein>
<dbReference type="PANTHER" id="PTHR46211">
    <property type="entry name" value="GLYCEROPHOSPHORYL DIESTER PHOSPHODIESTERASE"/>
    <property type="match status" value="1"/>
</dbReference>
<feature type="compositionally biased region" description="Basic and acidic residues" evidence="1">
    <location>
        <begin position="1"/>
        <end position="10"/>
    </location>
</feature>
<dbReference type="PROSITE" id="PS51704">
    <property type="entry name" value="GP_PDE"/>
    <property type="match status" value="1"/>
</dbReference>
<keyword evidence="4" id="KW-1185">Reference proteome</keyword>
<dbReference type="Pfam" id="PF03009">
    <property type="entry name" value="GDPD"/>
    <property type="match status" value="1"/>
</dbReference>
<evidence type="ECO:0000256" key="1">
    <source>
        <dbReference type="SAM" id="MobiDB-lite"/>
    </source>
</evidence>
<evidence type="ECO:0000313" key="4">
    <source>
        <dbReference type="Proteomes" id="UP001500724"/>
    </source>
</evidence>
<dbReference type="Gene3D" id="3.20.20.190">
    <property type="entry name" value="Phosphatidylinositol (PI) phosphodiesterase"/>
    <property type="match status" value="1"/>
</dbReference>
<evidence type="ECO:0000313" key="3">
    <source>
        <dbReference type="EMBL" id="GAA0652826.1"/>
    </source>
</evidence>
<comment type="caution">
    <text evidence="3">The sequence shown here is derived from an EMBL/GenBank/DDBJ whole genome shotgun (WGS) entry which is preliminary data.</text>
</comment>
<gene>
    <name evidence="3" type="ORF">GCM10009535_34020</name>
</gene>
<feature type="domain" description="GP-PDE" evidence="2">
    <location>
        <begin position="17"/>
        <end position="250"/>
    </location>
</feature>
<dbReference type="InterPro" id="IPR030395">
    <property type="entry name" value="GP_PDE_dom"/>
</dbReference>
<dbReference type="InterPro" id="IPR017946">
    <property type="entry name" value="PLC-like_Pdiesterase_TIM-brl"/>
</dbReference>
<dbReference type="RefSeq" id="WP_344002002.1">
    <property type="nucleotide sequence ID" value="NZ_BAAAGU010000033.1"/>
</dbReference>
<name>A0ABP3SML4_9ACTN</name>
<organism evidence="3 4">
    <name type="scientific">Streptomyces thermocarboxydovorans</name>
    <dbReference type="NCBI Taxonomy" id="59298"/>
    <lineage>
        <taxon>Bacteria</taxon>
        <taxon>Bacillati</taxon>
        <taxon>Actinomycetota</taxon>
        <taxon>Actinomycetes</taxon>
        <taxon>Kitasatosporales</taxon>
        <taxon>Streptomycetaceae</taxon>
        <taxon>Streptomyces</taxon>
    </lineage>
</organism>
<feature type="region of interest" description="Disordered" evidence="1">
    <location>
        <begin position="1"/>
        <end position="32"/>
    </location>
</feature>